<dbReference type="AlphaFoldDB" id="A0A1E4SDW1"/>
<feature type="transmembrane region" description="Helical" evidence="2">
    <location>
        <begin position="204"/>
        <end position="227"/>
    </location>
</feature>
<feature type="transmembrane region" description="Helical" evidence="2">
    <location>
        <begin position="247"/>
        <end position="270"/>
    </location>
</feature>
<evidence type="ECO:0000256" key="2">
    <source>
        <dbReference type="SAM" id="Phobius"/>
    </source>
</evidence>
<dbReference type="EMBL" id="KV453914">
    <property type="protein sequence ID" value="ODV77704.1"/>
    <property type="molecule type" value="Genomic_DNA"/>
</dbReference>
<evidence type="ECO:0000313" key="4">
    <source>
        <dbReference type="Proteomes" id="UP000094285"/>
    </source>
</evidence>
<dbReference type="PANTHER" id="PTHR28019:SF6">
    <property type="entry name" value="PROTEIN ECM7"/>
    <property type="match status" value="1"/>
</dbReference>
<keyword evidence="2" id="KW-1133">Transmembrane helix</keyword>
<evidence type="ECO:0000256" key="1">
    <source>
        <dbReference type="SAM" id="MobiDB-lite"/>
    </source>
</evidence>
<keyword evidence="4" id="KW-1185">Reference proteome</keyword>
<name>A0A1E4SDW1_9ASCO</name>
<sequence length="527" mass="60077">MLATPWLKISQPFTNLSAKERALLVLRLVATGCTLFLTLVVLIGPLITTRMYIGRINCAHLDVSYGLYKSLRNSVSSSPSILDSVDNPRYPTDTTLTNSEISILTEYAQAQVANAPQYILTSLWSWCFGNYNVTDYEDGHGNKKYKMHNQVLLCSKSNNRFVFDYRQELEQVGLKSILAYALHSNDEDSEYKNVIRSRDLKYKLVPPALIFCGASQFILIVCTIITYGNREGANDLSKLPGVLLHSLGLIAVASFASITIGAGIITRLLIDIRSEIKSSLGSFGVSLHLGKTWFLLLWAVQVFSTLALLSWAAPLWCANPDHDDEEDYEENYYPNRKTYIHGKHRKHNKIPQYRDYTPFKDLESEMITETTDEKPSSSLGKMKESLHNKSKRFSGFRSKKEEELRKLGETLSKKSSVRRTKSKTSKVKVEPFIIEEKEAKNILYQDNDKYLYPRRQLLNHYREETYDGYTNTHGLPTGVNSHEQKQSRRLPSGSSGEQADKRDSFDHSILDTEEIEFLNTNNFMNKL</sequence>
<dbReference type="PANTHER" id="PTHR28019">
    <property type="entry name" value="CELL MEMBRANE PROTEIN YLR413W-RELATED"/>
    <property type="match status" value="1"/>
</dbReference>
<dbReference type="InterPro" id="IPR052413">
    <property type="entry name" value="SUR7_domain"/>
</dbReference>
<feature type="compositionally biased region" description="Polar residues" evidence="1">
    <location>
        <begin position="469"/>
        <end position="481"/>
    </location>
</feature>
<dbReference type="Pfam" id="PF06687">
    <property type="entry name" value="SUR7"/>
    <property type="match status" value="1"/>
</dbReference>
<feature type="region of interest" description="Disordered" evidence="1">
    <location>
        <begin position="369"/>
        <end position="399"/>
    </location>
</feature>
<organism evidence="3 4">
    <name type="scientific">Suhomyces tanzawaensis NRRL Y-17324</name>
    <dbReference type="NCBI Taxonomy" id="984487"/>
    <lineage>
        <taxon>Eukaryota</taxon>
        <taxon>Fungi</taxon>
        <taxon>Dikarya</taxon>
        <taxon>Ascomycota</taxon>
        <taxon>Saccharomycotina</taxon>
        <taxon>Pichiomycetes</taxon>
        <taxon>Debaryomycetaceae</taxon>
        <taxon>Suhomyces</taxon>
    </lineage>
</organism>
<dbReference type="GeneID" id="30984503"/>
<keyword evidence="2" id="KW-0812">Transmembrane</keyword>
<feature type="transmembrane region" description="Helical" evidence="2">
    <location>
        <begin position="291"/>
        <end position="313"/>
    </location>
</feature>
<keyword evidence="2" id="KW-0472">Membrane</keyword>
<reference evidence="4" key="1">
    <citation type="submission" date="2016-05" db="EMBL/GenBank/DDBJ databases">
        <title>Comparative genomics of biotechnologically important yeasts.</title>
        <authorList>
            <consortium name="DOE Joint Genome Institute"/>
            <person name="Riley R."/>
            <person name="Haridas S."/>
            <person name="Wolfe K.H."/>
            <person name="Lopes M.R."/>
            <person name="Hittinger C.T."/>
            <person name="Goker M."/>
            <person name="Salamov A."/>
            <person name="Wisecaver J."/>
            <person name="Long T.M."/>
            <person name="Aerts A.L."/>
            <person name="Barry K."/>
            <person name="Choi C."/>
            <person name="Clum A."/>
            <person name="Coughlan A.Y."/>
            <person name="Deshpande S."/>
            <person name="Douglass A.P."/>
            <person name="Hanson S.J."/>
            <person name="Klenk H.-P."/>
            <person name="Labutti K."/>
            <person name="Lapidus A."/>
            <person name="Lindquist E."/>
            <person name="Lipzen A."/>
            <person name="Meier-Kolthoff J.P."/>
            <person name="Ohm R.A."/>
            <person name="Otillar R.P."/>
            <person name="Pangilinan J."/>
            <person name="Peng Y."/>
            <person name="Rokas A."/>
            <person name="Rosa C.A."/>
            <person name="Scheuner C."/>
            <person name="Sibirny A.A."/>
            <person name="Slot J.C."/>
            <person name="Stielow J.B."/>
            <person name="Sun H."/>
            <person name="Kurtzman C.P."/>
            <person name="Blackwell M."/>
            <person name="Grigoriev I.V."/>
            <person name="Jeffries T.W."/>
        </authorList>
    </citation>
    <scope>NUCLEOTIDE SEQUENCE [LARGE SCALE GENOMIC DNA]</scope>
    <source>
        <strain evidence="4">NRRL Y-17324</strain>
    </source>
</reference>
<dbReference type="STRING" id="984487.A0A1E4SDW1"/>
<feature type="transmembrane region" description="Helical" evidence="2">
    <location>
        <begin position="24"/>
        <end position="47"/>
    </location>
</feature>
<evidence type="ECO:0000313" key="3">
    <source>
        <dbReference type="EMBL" id="ODV77704.1"/>
    </source>
</evidence>
<dbReference type="GO" id="GO:0051285">
    <property type="term" value="C:cell cortex of cell tip"/>
    <property type="evidence" value="ECO:0007669"/>
    <property type="project" value="TreeGrafter"/>
</dbReference>
<dbReference type="Proteomes" id="UP000094285">
    <property type="component" value="Unassembled WGS sequence"/>
</dbReference>
<protein>
    <submittedName>
        <fullName evidence="3">Uncharacterized protein</fullName>
    </submittedName>
</protein>
<dbReference type="RefSeq" id="XP_020062826.1">
    <property type="nucleotide sequence ID" value="XM_020210367.1"/>
</dbReference>
<dbReference type="GO" id="GO:0031505">
    <property type="term" value="P:fungal-type cell wall organization"/>
    <property type="evidence" value="ECO:0007669"/>
    <property type="project" value="TreeGrafter"/>
</dbReference>
<dbReference type="InterPro" id="IPR009571">
    <property type="entry name" value="SUR7/Rim9-like_fungi"/>
</dbReference>
<gene>
    <name evidence="3" type="ORF">CANTADRAFT_54786</name>
</gene>
<feature type="region of interest" description="Disordered" evidence="1">
    <location>
        <begin position="469"/>
        <end position="506"/>
    </location>
</feature>
<feature type="compositionally biased region" description="Basic and acidic residues" evidence="1">
    <location>
        <begin position="371"/>
        <end position="387"/>
    </location>
</feature>
<dbReference type="OrthoDB" id="4062523at2759"/>
<proteinExistence type="predicted"/>
<accession>A0A1E4SDW1</accession>
<dbReference type="GO" id="GO:0005886">
    <property type="term" value="C:plasma membrane"/>
    <property type="evidence" value="ECO:0007669"/>
    <property type="project" value="InterPro"/>
</dbReference>